<accession>A0ABT4QCC5</accession>
<keyword evidence="2" id="KW-1185">Reference proteome</keyword>
<proteinExistence type="predicted"/>
<dbReference type="RefSeq" id="WP_269883051.1">
    <property type="nucleotide sequence ID" value="NZ_JAQAGZ010000012.1"/>
</dbReference>
<protein>
    <submittedName>
        <fullName evidence="1">Sugar phosphate isomerase/epimerase</fullName>
    </submittedName>
</protein>
<dbReference type="Proteomes" id="UP001527882">
    <property type="component" value="Unassembled WGS sequence"/>
</dbReference>
<sequence length="297" mass="35456">MNKFMIGQYDRFDEKTYARDFRKGFQGVEACLFERDADIRRLVEEARNRDFRIGIHFPLRAGRSSLRDALFLAQDEDTRRGALRLIEEELEFLRPVRPAYVLFHYPKPVLLDDRVDWSRWRFADASEYVNESLYPQEVFLERSEQLFKWLTERSEAYRFTPVLEFDALNRYVYDSNAVPALLKKYHRIKLCLDTGRLYLQERLDPSFDARQVIRTYAPYAAVVHLWNVKITDRIEHNHHPAMPHLDPAEGWAPIEAYLTILREENPDVSVVFEHQSERIDDDELDACYRWVDQILYG</sequence>
<dbReference type="SUPFAM" id="SSF51658">
    <property type="entry name" value="Xylose isomerase-like"/>
    <property type="match status" value="1"/>
</dbReference>
<keyword evidence="1" id="KW-0413">Isomerase</keyword>
<gene>
    <name evidence="1" type="ORF">O9H85_19305</name>
</gene>
<comment type="caution">
    <text evidence="1">The sequence shown here is derived from an EMBL/GenBank/DDBJ whole genome shotgun (WGS) entry which is preliminary data.</text>
</comment>
<evidence type="ECO:0000313" key="2">
    <source>
        <dbReference type="Proteomes" id="UP001527882"/>
    </source>
</evidence>
<evidence type="ECO:0000313" key="1">
    <source>
        <dbReference type="EMBL" id="MCZ8514530.1"/>
    </source>
</evidence>
<dbReference type="Gene3D" id="3.20.20.150">
    <property type="entry name" value="Divalent-metal-dependent TIM barrel enzymes"/>
    <property type="match status" value="1"/>
</dbReference>
<organism evidence="1 2">
    <name type="scientific">Paenibacillus gyeongsangnamensis</name>
    <dbReference type="NCBI Taxonomy" id="3388067"/>
    <lineage>
        <taxon>Bacteria</taxon>
        <taxon>Bacillati</taxon>
        <taxon>Bacillota</taxon>
        <taxon>Bacilli</taxon>
        <taxon>Bacillales</taxon>
        <taxon>Paenibacillaceae</taxon>
        <taxon>Paenibacillus</taxon>
    </lineage>
</organism>
<name>A0ABT4QCC5_9BACL</name>
<dbReference type="EMBL" id="JAQAGZ010000012">
    <property type="protein sequence ID" value="MCZ8514530.1"/>
    <property type="molecule type" value="Genomic_DNA"/>
</dbReference>
<reference evidence="1 2" key="1">
    <citation type="submission" date="2022-12" db="EMBL/GenBank/DDBJ databases">
        <title>Draft genome sequence of Paenibacillus sp. dW9.</title>
        <authorList>
            <person name="Choi E.-W."/>
            <person name="Kim D.-U."/>
        </authorList>
    </citation>
    <scope>NUCLEOTIDE SEQUENCE [LARGE SCALE GENOMIC DNA]</scope>
    <source>
        <strain evidence="2">dW9</strain>
    </source>
</reference>
<dbReference type="InterPro" id="IPR036237">
    <property type="entry name" value="Xyl_isomerase-like_sf"/>
</dbReference>
<dbReference type="GO" id="GO:0016853">
    <property type="term" value="F:isomerase activity"/>
    <property type="evidence" value="ECO:0007669"/>
    <property type="project" value="UniProtKB-KW"/>
</dbReference>